<dbReference type="SUPFAM" id="SSF52833">
    <property type="entry name" value="Thioredoxin-like"/>
    <property type="match status" value="1"/>
</dbReference>
<comment type="similarity">
    <text evidence="1">Belongs to the thioredoxin family. DsbA subfamily.</text>
</comment>
<sequence>MAENSKGSMKFIVILTVVVIGLVAAFVVLDSKNNSGSESNTASSGDSPSLEGQPTIGESDAPVEIVEFGDYLCPACKVWSDQVFPLLKQDYIDSGDANLTYINVLFHGEDSVLASSAGEAVYKQAPEKFWDFNKQLYATQPEEHQEGWLTEEKIVEAAEKSVPSIDIEQMKQDMESEEIQQEVQKDDTLVKEHGVQVTPTVMINGEMVEDPFNYEEISNKIEQAIEDSNE</sequence>
<evidence type="ECO:0000256" key="7">
    <source>
        <dbReference type="SAM" id="Phobius"/>
    </source>
</evidence>
<evidence type="ECO:0000259" key="8">
    <source>
        <dbReference type="Pfam" id="PF13462"/>
    </source>
</evidence>
<dbReference type="InterPro" id="IPR036249">
    <property type="entry name" value="Thioredoxin-like_sf"/>
</dbReference>
<feature type="region of interest" description="Disordered" evidence="6">
    <location>
        <begin position="35"/>
        <end position="56"/>
    </location>
</feature>
<keyword evidence="2" id="KW-0732">Signal</keyword>
<accession>A0A1H3XVA6</accession>
<keyword evidence="9" id="KW-0413">Isomerase</keyword>
<feature type="domain" description="Thioredoxin-like fold" evidence="8">
    <location>
        <begin position="51"/>
        <end position="222"/>
    </location>
</feature>
<dbReference type="RefSeq" id="WP_093042466.1">
    <property type="nucleotide sequence ID" value="NZ_FNQR01000002.1"/>
</dbReference>
<dbReference type="OrthoDB" id="117402at2"/>
<evidence type="ECO:0000256" key="2">
    <source>
        <dbReference type="ARBA" id="ARBA00022729"/>
    </source>
</evidence>
<dbReference type="Pfam" id="PF13462">
    <property type="entry name" value="Thioredoxin_4"/>
    <property type="match status" value="1"/>
</dbReference>
<name>A0A1H3XVA6_9BACI</name>
<dbReference type="PANTHER" id="PTHR13887">
    <property type="entry name" value="GLUTATHIONE S-TRANSFERASE KAPPA"/>
    <property type="match status" value="1"/>
</dbReference>
<organism evidence="9 10">
    <name type="scientific">Thalassobacillus cyri</name>
    <dbReference type="NCBI Taxonomy" id="571932"/>
    <lineage>
        <taxon>Bacteria</taxon>
        <taxon>Bacillati</taxon>
        <taxon>Bacillota</taxon>
        <taxon>Bacilli</taxon>
        <taxon>Bacillales</taxon>
        <taxon>Bacillaceae</taxon>
        <taxon>Thalassobacillus</taxon>
    </lineage>
</organism>
<dbReference type="GO" id="GO:0016853">
    <property type="term" value="F:isomerase activity"/>
    <property type="evidence" value="ECO:0007669"/>
    <property type="project" value="UniProtKB-KW"/>
</dbReference>
<dbReference type="InterPro" id="IPR012336">
    <property type="entry name" value="Thioredoxin-like_fold"/>
</dbReference>
<evidence type="ECO:0000256" key="5">
    <source>
        <dbReference type="ARBA" id="ARBA00023284"/>
    </source>
</evidence>
<reference evidence="9 10" key="1">
    <citation type="submission" date="2016-10" db="EMBL/GenBank/DDBJ databases">
        <authorList>
            <person name="de Groot N.N."/>
        </authorList>
    </citation>
    <scope>NUCLEOTIDE SEQUENCE [LARGE SCALE GENOMIC DNA]</scope>
    <source>
        <strain evidence="9 10">CCM7597</strain>
    </source>
</reference>
<dbReference type="Gene3D" id="3.40.30.10">
    <property type="entry name" value="Glutaredoxin"/>
    <property type="match status" value="1"/>
</dbReference>
<gene>
    <name evidence="9" type="ORF">SAMN05421743_102266</name>
</gene>
<dbReference type="Proteomes" id="UP000198584">
    <property type="component" value="Unassembled WGS sequence"/>
</dbReference>
<dbReference type="STRING" id="571932.SAMN05421743_102266"/>
<feature type="transmembrane region" description="Helical" evidence="7">
    <location>
        <begin position="12"/>
        <end position="29"/>
    </location>
</feature>
<dbReference type="AlphaFoldDB" id="A0A1H3XVA6"/>
<keyword evidence="7" id="KW-0812">Transmembrane</keyword>
<dbReference type="GO" id="GO:0016491">
    <property type="term" value="F:oxidoreductase activity"/>
    <property type="evidence" value="ECO:0007669"/>
    <property type="project" value="UniProtKB-KW"/>
</dbReference>
<dbReference type="PANTHER" id="PTHR13887:SF14">
    <property type="entry name" value="DISULFIDE BOND FORMATION PROTEIN D"/>
    <property type="match status" value="1"/>
</dbReference>
<evidence type="ECO:0000313" key="10">
    <source>
        <dbReference type="Proteomes" id="UP000198584"/>
    </source>
</evidence>
<evidence type="ECO:0000256" key="3">
    <source>
        <dbReference type="ARBA" id="ARBA00023002"/>
    </source>
</evidence>
<protein>
    <submittedName>
        <fullName evidence="9">Protein-disulfide isomerase</fullName>
    </submittedName>
</protein>
<keyword evidence="5" id="KW-0676">Redox-active center</keyword>
<proteinExistence type="inferred from homology"/>
<dbReference type="EMBL" id="FNQR01000002">
    <property type="protein sequence ID" value="SEA03243.1"/>
    <property type="molecule type" value="Genomic_DNA"/>
</dbReference>
<feature type="compositionally biased region" description="Polar residues" evidence="6">
    <location>
        <begin position="35"/>
        <end position="52"/>
    </location>
</feature>
<keyword evidence="4" id="KW-1015">Disulfide bond</keyword>
<keyword evidence="7" id="KW-0472">Membrane</keyword>
<evidence type="ECO:0000256" key="6">
    <source>
        <dbReference type="SAM" id="MobiDB-lite"/>
    </source>
</evidence>
<keyword evidence="3" id="KW-0560">Oxidoreductase</keyword>
<evidence type="ECO:0000256" key="1">
    <source>
        <dbReference type="ARBA" id="ARBA00005791"/>
    </source>
</evidence>
<evidence type="ECO:0000313" key="9">
    <source>
        <dbReference type="EMBL" id="SEA03243.1"/>
    </source>
</evidence>
<evidence type="ECO:0000256" key="4">
    <source>
        <dbReference type="ARBA" id="ARBA00023157"/>
    </source>
</evidence>
<keyword evidence="10" id="KW-1185">Reference proteome</keyword>
<keyword evidence="7" id="KW-1133">Transmembrane helix</keyword>